<name>A0ABD3AWY2_9GENT</name>
<evidence type="ECO:0000313" key="2">
    <source>
        <dbReference type="EMBL" id="KAL3535725.1"/>
    </source>
</evidence>
<organism evidence="2 3">
    <name type="scientific">Cinchona calisaya</name>
    <dbReference type="NCBI Taxonomy" id="153742"/>
    <lineage>
        <taxon>Eukaryota</taxon>
        <taxon>Viridiplantae</taxon>
        <taxon>Streptophyta</taxon>
        <taxon>Embryophyta</taxon>
        <taxon>Tracheophyta</taxon>
        <taxon>Spermatophyta</taxon>
        <taxon>Magnoliopsida</taxon>
        <taxon>eudicotyledons</taxon>
        <taxon>Gunneridae</taxon>
        <taxon>Pentapetalae</taxon>
        <taxon>asterids</taxon>
        <taxon>lamiids</taxon>
        <taxon>Gentianales</taxon>
        <taxon>Rubiaceae</taxon>
        <taxon>Cinchonoideae</taxon>
        <taxon>Cinchoneae</taxon>
        <taxon>Cinchona</taxon>
    </lineage>
</organism>
<feature type="compositionally biased region" description="Basic and acidic residues" evidence="1">
    <location>
        <begin position="109"/>
        <end position="126"/>
    </location>
</feature>
<dbReference type="AlphaFoldDB" id="A0ABD3AWY2"/>
<evidence type="ECO:0000256" key="1">
    <source>
        <dbReference type="SAM" id="MobiDB-lite"/>
    </source>
</evidence>
<dbReference type="EMBL" id="JBJUIK010000002">
    <property type="protein sequence ID" value="KAL3535725.1"/>
    <property type="molecule type" value="Genomic_DNA"/>
</dbReference>
<proteinExistence type="predicted"/>
<keyword evidence="3" id="KW-1185">Reference proteome</keyword>
<comment type="caution">
    <text evidence="2">The sequence shown here is derived from an EMBL/GenBank/DDBJ whole genome shotgun (WGS) entry which is preliminary data.</text>
</comment>
<reference evidence="2 3" key="1">
    <citation type="submission" date="2024-11" db="EMBL/GenBank/DDBJ databases">
        <title>A near-complete genome assembly of Cinchona calisaya.</title>
        <authorList>
            <person name="Lian D.C."/>
            <person name="Zhao X.W."/>
            <person name="Wei L."/>
        </authorList>
    </citation>
    <scope>NUCLEOTIDE SEQUENCE [LARGE SCALE GENOMIC DNA]</scope>
    <source>
        <tissue evidence="2">Nenye</tissue>
    </source>
</reference>
<feature type="compositionally biased region" description="Basic and acidic residues" evidence="1">
    <location>
        <begin position="8"/>
        <end position="29"/>
    </location>
</feature>
<sequence>MSVAESLLEFKPREKPTPPKEKPNFFKPNGKEIVKESYKEFGGRAREKSPSKDEGKLFVAKDKGKRPLKCFFCDGPHMARECPAKAKLAAMAMEEEKAEEKAIGFTADPKYHQGEEVTKEEGFDVR</sequence>
<feature type="region of interest" description="Disordered" evidence="1">
    <location>
        <begin position="1"/>
        <end position="29"/>
    </location>
</feature>
<feature type="region of interest" description="Disordered" evidence="1">
    <location>
        <begin position="104"/>
        <end position="126"/>
    </location>
</feature>
<dbReference type="Proteomes" id="UP001630127">
    <property type="component" value="Unassembled WGS sequence"/>
</dbReference>
<evidence type="ECO:0000313" key="3">
    <source>
        <dbReference type="Proteomes" id="UP001630127"/>
    </source>
</evidence>
<protein>
    <submittedName>
        <fullName evidence="2">Uncharacterized protein</fullName>
    </submittedName>
</protein>
<gene>
    <name evidence="2" type="ORF">ACH5RR_004186</name>
</gene>
<accession>A0ABD3AWY2</accession>